<evidence type="ECO:0000256" key="1">
    <source>
        <dbReference type="ARBA" id="ARBA00022729"/>
    </source>
</evidence>
<dbReference type="PROSITE" id="PS50005">
    <property type="entry name" value="TPR"/>
    <property type="match status" value="2"/>
</dbReference>
<dbReference type="Pfam" id="PF13181">
    <property type="entry name" value="TPR_8"/>
    <property type="match status" value="1"/>
</dbReference>
<organism evidence="8 10">
    <name type="scientific">Leptospira perolatii</name>
    <dbReference type="NCBI Taxonomy" id="2023191"/>
    <lineage>
        <taxon>Bacteria</taxon>
        <taxon>Pseudomonadati</taxon>
        <taxon>Spirochaetota</taxon>
        <taxon>Spirochaetia</taxon>
        <taxon>Leptospirales</taxon>
        <taxon>Leptospiraceae</taxon>
        <taxon>Leptospira</taxon>
    </lineage>
</organism>
<dbReference type="InterPro" id="IPR013766">
    <property type="entry name" value="Thioredoxin_domain"/>
</dbReference>
<dbReference type="PROSITE" id="PS00194">
    <property type="entry name" value="THIOREDOXIN_1"/>
    <property type="match status" value="1"/>
</dbReference>
<dbReference type="InterPro" id="IPR011990">
    <property type="entry name" value="TPR-like_helical_dom_sf"/>
</dbReference>
<comment type="caution">
    <text evidence="8">The sequence shown here is derived from an EMBL/GenBank/DDBJ whole genome shotgun (WGS) entry which is preliminary data.</text>
</comment>
<proteinExistence type="predicted"/>
<sequence length="283" mass="32794">MRGWKYIFDLFSSRLLSVFLIFTISNSLSSKVLWETSVEEAFQKAKSEGKPIFIDVYADWCGYCKTLKNEIYPRKEVQAELSKFVLLSLDGDRFPNLKRKYDISGYPTLLFLDKNGSLTEKIAGMPDSRMIVRTLKKAYDKRDLEKSLLSKLSKDPSDPKSLFALGEYYFNSRDYKKAAEFFYKTLESDSPRFKDRKHQALFNLGVTYSAMEQHSKAVKTFSLYIEKFPPGSGFTNLAYYYRGLANKELGKKEEAIQDLDKALELTTDLTEKKEIEEDRKSIQ</sequence>
<dbReference type="OrthoDB" id="9811036at2"/>
<dbReference type="EMBL" id="NPDY01000008">
    <property type="protein sequence ID" value="PJZ69635.1"/>
    <property type="molecule type" value="Genomic_DNA"/>
</dbReference>
<dbReference type="SUPFAM" id="SSF48452">
    <property type="entry name" value="TPR-like"/>
    <property type="match status" value="1"/>
</dbReference>
<evidence type="ECO:0000313" key="10">
    <source>
        <dbReference type="Proteomes" id="UP000231990"/>
    </source>
</evidence>
<dbReference type="Pfam" id="PF13174">
    <property type="entry name" value="TPR_6"/>
    <property type="match status" value="1"/>
</dbReference>
<evidence type="ECO:0000313" key="9">
    <source>
        <dbReference type="Proteomes" id="UP000231962"/>
    </source>
</evidence>
<feature type="repeat" description="TPR" evidence="5">
    <location>
        <begin position="159"/>
        <end position="192"/>
    </location>
</feature>
<dbReference type="Proteomes" id="UP000231990">
    <property type="component" value="Unassembled WGS sequence"/>
</dbReference>
<dbReference type="Pfam" id="PF13899">
    <property type="entry name" value="Thioredoxin_7"/>
    <property type="match status" value="1"/>
</dbReference>
<dbReference type="AlphaFoldDB" id="A0A2M9ZNH9"/>
<dbReference type="EMBL" id="NPDZ01000004">
    <property type="protein sequence ID" value="PJZ73622.1"/>
    <property type="molecule type" value="Genomic_DNA"/>
</dbReference>
<evidence type="ECO:0000259" key="6">
    <source>
        <dbReference type="PROSITE" id="PS51352"/>
    </source>
</evidence>
<dbReference type="PANTHER" id="PTHR15337:SF11">
    <property type="entry name" value="THIOREDOXIN DOMAIN-CONTAINING PROTEIN"/>
    <property type="match status" value="1"/>
</dbReference>
<feature type="repeat" description="TPR" evidence="5">
    <location>
        <begin position="236"/>
        <end position="269"/>
    </location>
</feature>
<accession>A0A2M9ZNH9</accession>
<dbReference type="PANTHER" id="PTHR15337">
    <property type="entry name" value="ANTERIOR GRADIENT PROTEIN-RELATED"/>
    <property type="match status" value="1"/>
</dbReference>
<evidence type="ECO:0000313" key="7">
    <source>
        <dbReference type="EMBL" id="PJZ69635.1"/>
    </source>
</evidence>
<dbReference type="RefSeq" id="WP_100713918.1">
    <property type="nucleotide sequence ID" value="NZ_NPDY01000008.1"/>
</dbReference>
<dbReference type="Proteomes" id="UP000231962">
    <property type="component" value="Unassembled WGS sequence"/>
</dbReference>
<dbReference type="InterPro" id="IPR013105">
    <property type="entry name" value="TPR_2"/>
</dbReference>
<dbReference type="InterPro" id="IPR036249">
    <property type="entry name" value="Thioredoxin-like_sf"/>
</dbReference>
<dbReference type="SUPFAM" id="SSF52833">
    <property type="entry name" value="Thioredoxin-like"/>
    <property type="match status" value="1"/>
</dbReference>
<dbReference type="PROSITE" id="PS51352">
    <property type="entry name" value="THIOREDOXIN_2"/>
    <property type="match status" value="1"/>
</dbReference>
<evidence type="ECO:0000256" key="2">
    <source>
        <dbReference type="ARBA" id="ARBA00022737"/>
    </source>
</evidence>
<dbReference type="Gene3D" id="3.40.30.10">
    <property type="entry name" value="Glutaredoxin"/>
    <property type="match status" value="1"/>
</dbReference>
<evidence type="ECO:0000256" key="5">
    <source>
        <dbReference type="PROSITE-ProRule" id="PRU00339"/>
    </source>
</evidence>
<feature type="domain" description="Thioredoxin" evidence="6">
    <location>
        <begin position="13"/>
        <end position="140"/>
    </location>
</feature>
<keyword evidence="4" id="KW-0676">Redox-active center</keyword>
<evidence type="ECO:0000313" key="8">
    <source>
        <dbReference type="EMBL" id="PJZ73622.1"/>
    </source>
</evidence>
<evidence type="ECO:0000256" key="4">
    <source>
        <dbReference type="ARBA" id="ARBA00023284"/>
    </source>
</evidence>
<keyword evidence="9" id="KW-1185">Reference proteome</keyword>
<dbReference type="CDD" id="cd02947">
    <property type="entry name" value="TRX_family"/>
    <property type="match status" value="1"/>
</dbReference>
<keyword evidence="2" id="KW-0677">Repeat</keyword>
<dbReference type="InterPro" id="IPR017937">
    <property type="entry name" value="Thioredoxin_CS"/>
</dbReference>
<dbReference type="SMART" id="SM00028">
    <property type="entry name" value="TPR"/>
    <property type="match status" value="3"/>
</dbReference>
<dbReference type="Gene3D" id="1.25.40.10">
    <property type="entry name" value="Tetratricopeptide repeat domain"/>
    <property type="match status" value="1"/>
</dbReference>
<keyword evidence="3 5" id="KW-0802">TPR repeat</keyword>
<dbReference type="Pfam" id="PF07719">
    <property type="entry name" value="TPR_2"/>
    <property type="match status" value="1"/>
</dbReference>
<keyword evidence="1" id="KW-0732">Signal</keyword>
<evidence type="ECO:0000256" key="3">
    <source>
        <dbReference type="ARBA" id="ARBA00022803"/>
    </source>
</evidence>
<dbReference type="InterPro" id="IPR019734">
    <property type="entry name" value="TPR_rpt"/>
</dbReference>
<reference evidence="9 10" key="1">
    <citation type="submission" date="2017-07" db="EMBL/GenBank/DDBJ databases">
        <title>Leptospira spp. isolated from tropical soils.</title>
        <authorList>
            <person name="Thibeaux R."/>
            <person name="Iraola G."/>
            <person name="Ferres I."/>
            <person name="Bierque E."/>
            <person name="Girault D."/>
            <person name="Soupe-Gilbert M.-E."/>
            <person name="Picardeau M."/>
            <person name="Goarant C."/>
        </authorList>
    </citation>
    <scope>NUCLEOTIDE SEQUENCE [LARGE SCALE GENOMIC DNA]</scope>
    <source>
        <strain evidence="8 10">FH1-B-B1</strain>
        <strain evidence="7 9">FH1-B-C1</strain>
    </source>
</reference>
<name>A0A2M9ZNH9_9LEPT</name>
<dbReference type="InterPro" id="IPR051099">
    <property type="entry name" value="AGR/TXD"/>
</dbReference>
<dbReference type="GO" id="GO:0006950">
    <property type="term" value="P:response to stress"/>
    <property type="evidence" value="ECO:0007669"/>
    <property type="project" value="UniProtKB-ARBA"/>
</dbReference>
<protein>
    <submittedName>
        <fullName evidence="8">Thiol:disulfide interchange protein</fullName>
    </submittedName>
</protein>
<gene>
    <name evidence="7" type="ORF">CH360_10170</name>
    <name evidence="8" type="ORF">CH373_09025</name>
</gene>